<dbReference type="EMBL" id="JAQMWT010000531">
    <property type="protein sequence ID" value="KAJ8600051.1"/>
    <property type="molecule type" value="Genomic_DNA"/>
</dbReference>
<feature type="region of interest" description="Disordered" evidence="8">
    <location>
        <begin position="152"/>
        <end position="172"/>
    </location>
</feature>
<name>A0AAD7U8A7_9STRA</name>
<dbReference type="InterPro" id="IPR000225">
    <property type="entry name" value="Armadillo"/>
</dbReference>
<accession>A0AAD7U8A7</accession>
<keyword evidence="10" id="KW-1185">Reference proteome</keyword>
<evidence type="ECO:0000313" key="9">
    <source>
        <dbReference type="EMBL" id="KAJ8600051.1"/>
    </source>
</evidence>
<evidence type="ECO:0000256" key="4">
    <source>
        <dbReference type="ARBA" id="ARBA00022737"/>
    </source>
</evidence>
<organism evidence="9 10">
    <name type="scientific">Chrysophaeum taylorii</name>
    <dbReference type="NCBI Taxonomy" id="2483200"/>
    <lineage>
        <taxon>Eukaryota</taxon>
        <taxon>Sar</taxon>
        <taxon>Stramenopiles</taxon>
        <taxon>Ochrophyta</taxon>
        <taxon>Pelagophyceae</taxon>
        <taxon>Pelagomonadales</taxon>
        <taxon>Pelagomonadaceae</taxon>
        <taxon>Chrysophaeum</taxon>
    </lineage>
</organism>
<evidence type="ECO:0000256" key="1">
    <source>
        <dbReference type="ARBA" id="ARBA00004592"/>
    </source>
</evidence>
<dbReference type="InterPro" id="IPR016024">
    <property type="entry name" value="ARM-type_fold"/>
</dbReference>
<reference evidence="9" key="1">
    <citation type="submission" date="2023-01" db="EMBL/GenBank/DDBJ databases">
        <title>Metagenome sequencing of chrysophaentin producing Chrysophaeum taylorii.</title>
        <authorList>
            <person name="Davison J."/>
            <person name="Bewley C."/>
        </authorList>
    </citation>
    <scope>NUCLEOTIDE SEQUENCE</scope>
    <source>
        <strain evidence="9">NIES-1699</strain>
    </source>
</reference>
<dbReference type="Proteomes" id="UP001230188">
    <property type="component" value="Unassembled WGS sequence"/>
</dbReference>
<dbReference type="InterPro" id="IPR011989">
    <property type="entry name" value="ARM-like"/>
</dbReference>
<feature type="compositionally biased region" description="Basic and acidic residues" evidence="8">
    <location>
        <begin position="1519"/>
        <end position="1529"/>
    </location>
</feature>
<dbReference type="GO" id="GO:0043495">
    <property type="term" value="F:protein-membrane adaptor activity"/>
    <property type="evidence" value="ECO:0007669"/>
    <property type="project" value="InterPro"/>
</dbReference>
<comment type="caution">
    <text evidence="9">The sequence shown here is derived from an EMBL/GenBank/DDBJ whole genome shotgun (WGS) entry which is preliminary data.</text>
</comment>
<gene>
    <name evidence="9" type="ORF">CTAYLR_001828</name>
</gene>
<dbReference type="SUPFAM" id="SSF48371">
    <property type="entry name" value="ARM repeat"/>
    <property type="match status" value="3"/>
</dbReference>
<comment type="subcellular location">
    <subcellularLocation>
        <location evidence="1">Vacuole membrane</location>
        <topology evidence="1">Lipid-anchor</topology>
    </subcellularLocation>
</comment>
<evidence type="ECO:0000313" key="10">
    <source>
        <dbReference type="Proteomes" id="UP001230188"/>
    </source>
</evidence>
<comment type="similarity">
    <text evidence="2">Belongs to the beta-catenin family.</text>
</comment>
<feature type="compositionally biased region" description="Polar residues" evidence="8">
    <location>
        <begin position="152"/>
        <end position="169"/>
    </location>
</feature>
<dbReference type="InterPro" id="IPR045156">
    <property type="entry name" value="Vac8"/>
</dbReference>
<proteinExistence type="inferred from homology"/>
<keyword evidence="3" id="KW-0926">Vacuole</keyword>
<sequence length="1552" mass="169797">MLQHKTKCSQKLSEYLQELARKEDLELLRAPLREFDLFPPDKDATTAIITMEELKKLVRHWKLHETRGFWKMHPTKEDLVSALLEYMDDKEDYSRKPTRPTSSKPSKDAVRARGRRRSHMDLSNFRVSGFKPYSGDLFSQHDHTDGLIYLSRQSIRNSTTSKTQPPQKSSRNRHNAFLSSEFLGVGDSNPGKQQIVTEEQVVIAERQRMQWHAIVIEIFRYSMEAGDELDIINEGALQVIDKINHSDQVTASLANLEMAMYCAATLLNLACSAECRPLLMPPQQMTIAEALNVISTHHSSESIAMLLCVLTLGYLSLSYGGEDALIATCLSTLGSAVAVDSTTCRKAAMATLANLFVASERNQAVEHILPTLKSLTSLNEIDSALLVISTIYNLSFYDMPRITLVEGGTVVFLGALLSTVDIEISPGKPETIAESSAAFGFDGQAALHTLAECVLNLSCTIDARERMIKDGAVTLLVELEQLVVHKSTKEVIGLALANLTVSEVADMLPTVVDNGAIPTLVSLTEAVVAPEACHRLAVAFCNLSSEPANREHMVEQGSHHALVKLSTNAPPTSSCQPLILVAFINMLSLSINQRAVVDAGLLPLLQRLSTEDASDEVKRYCGMALANIADDLSLHTKETHEIVIAMMTKLASSTEIELQRIVASAFAMFAYILTVCEDDDHGDHVDGDNARCGQLTPLTDDVIETILKLCKSTDTTVLKFAGITLNNLSQEVGYHEGLFRNNVSSALLQLAESRDDEVRRMCACTLHSLTSSGKLGDVKTNVVKGFIKVLGALENSRSADVINFCAAGIFSISCMRVHCAILTTESSILRRLFGMMRGGQESTQLYAARALCNLTCEESCVRTLLREQAIADFIAIAILRTNNEEVKGVCAECLFNLIRYDETRPQLLREPNNVLWAISRLFRYCVESERTQRIGALVVYNLSCDQQTAKTLMKTINAAETLTAVAMHVETEPKEWAAAALCNLSWTSEFAAQLVIDAGASRPHAENGVSGAVRLMRMLLDADFPDKSVADTVNMQCATTLYNMSQCSEEVRERLIDDGVTVFIEKLLEMGDNHIIEMACIVCYNISLAPGCEVALVDYQVAGSLMKLLRLLVPPPDESMTHPAFPSDHASTFLLILGTLYNLTIKLECRSSLETAGVSDACIAVGRLRGVPQEQLELITAMLQNLSWESENHRPLVAKGCALMEMLNLLVSSPGVTCAQLLDVANILCNLSCSTALGEQVTDMGMVDLLAQVTLKAGGSEAMLNLCATAARNLSNINGGKYNNTVHPSWLRPEIEMMMRALATLGRSGGSEAITEDQHARLDDVAACLYNVLIIGGPQLRTADSLSSILTALFKLCERPETRSLCASALIARQGDKDSAHYSDGSVSALHSAMHAEIAAYDAETVATPKSLRQDRRSQHPGISADKLGSRFALLQPDRSTIASKHVERCATSSIWKSFAQDANVITQGLEVPATQSMKLPKQPAYPPRSTYTKTSGQFRKILFLPSKVRSTISSSNEHAQEIGGERSESTSGESMHVPLRFDFARMFNPLS</sequence>
<dbReference type="PANTHER" id="PTHR47249">
    <property type="entry name" value="VACUOLAR PROTEIN 8"/>
    <property type="match status" value="1"/>
</dbReference>
<dbReference type="GO" id="GO:0005774">
    <property type="term" value="C:vacuolar membrane"/>
    <property type="evidence" value="ECO:0007669"/>
    <property type="project" value="UniProtKB-SubCell"/>
</dbReference>
<protein>
    <recommendedName>
        <fullName evidence="7">Vacuolar protein 8</fullName>
    </recommendedName>
</protein>
<dbReference type="SMART" id="SM00185">
    <property type="entry name" value="ARM"/>
    <property type="match status" value="8"/>
</dbReference>
<evidence type="ECO:0000256" key="7">
    <source>
        <dbReference type="ARBA" id="ARBA00026209"/>
    </source>
</evidence>
<dbReference type="GO" id="GO:0071562">
    <property type="term" value="P:nucleus-vacuole junction assembly"/>
    <property type="evidence" value="ECO:0007669"/>
    <property type="project" value="InterPro"/>
</dbReference>
<evidence type="ECO:0000256" key="3">
    <source>
        <dbReference type="ARBA" id="ARBA00022554"/>
    </source>
</evidence>
<evidence type="ECO:0000256" key="6">
    <source>
        <dbReference type="ARBA" id="ARBA00023288"/>
    </source>
</evidence>
<keyword evidence="4" id="KW-0677">Repeat</keyword>
<dbReference type="PANTHER" id="PTHR47249:SF1">
    <property type="entry name" value="VACUOLAR PROTEIN 8"/>
    <property type="match status" value="1"/>
</dbReference>
<feature type="region of interest" description="Disordered" evidence="8">
    <location>
        <begin position="1514"/>
        <end position="1535"/>
    </location>
</feature>
<keyword evidence="6" id="KW-0449">Lipoprotein</keyword>
<dbReference type="Gene3D" id="1.25.10.10">
    <property type="entry name" value="Leucine-rich Repeat Variant"/>
    <property type="match status" value="4"/>
</dbReference>
<feature type="region of interest" description="Disordered" evidence="8">
    <location>
        <begin position="91"/>
        <end position="118"/>
    </location>
</feature>
<evidence type="ECO:0000256" key="2">
    <source>
        <dbReference type="ARBA" id="ARBA00005462"/>
    </source>
</evidence>
<keyword evidence="5" id="KW-0472">Membrane</keyword>
<evidence type="ECO:0000256" key="8">
    <source>
        <dbReference type="SAM" id="MobiDB-lite"/>
    </source>
</evidence>
<evidence type="ECO:0000256" key="5">
    <source>
        <dbReference type="ARBA" id="ARBA00023136"/>
    </source>
</evidence>